<dbReference type="SUPFAM" id="SSF48452">
    <property type="entry name" value="TPR-like"/>
    <property type="match status" value="1"/>
</dbReference>
<reference evidence="2 3" key="1">
    <citation type="submission" date="2015-01" db="EMBL/GenBank/DDBJ databases">
        <title>The Genome Sequence of Capronia semiimmersa CBS27337.</title>
        <authorList>
            <consortium name="The Broad Institute Genomics Platform"/>
            <person name="Cuomo C."/>
            <person name="de Hoog S."/>
            <person name="Gorbushina A."/>
            <person name="Stielow B."/>
            <person name="Teixiera M."/>
            <person name="Abouelleil A."/>
            <person name="Chapman S.B."/>
            <person name="Priest M."/>
            <person name="Young S.K."/>
            <person name="Wortman J."/>
            <person name="Nusbaum C."/>
            <person name="Birren B."/>
        </authorList>
    </citation>
    <scope>NUCLEOTIDE SEQUENCE [LARGE SCALE GENOMIC DNA]</scope>
    <source>
        <strain evidence="2 3">CBS 27337</strain>
    </source>
</reference>
<dbReference type="STRING" id="5601.A0A0D2GF20"/>
<dbReference type="EMBL" id="KN846957">
    <property type="protein sequence ID" value="KIW70784.1"/>
    <property type="molecule type" value="Genomic_DNA"/>
</dbReference>
<dbReference type="InterPro" id="IPR011990">
    <property type="entry name" value="TPR-like_helical_dom_sf"/>
</dbReference>
<dbReference type="HOGENOM" id="CLU_449035_0_0_1"/>
<name>A0A0D2GF20_9EURO</name>
<feature type="region of interest" description="Disordered" evidence="1">
    <location>
        <begin position="1"/>
        <end position="22"/>
    </location>
</feature>
<keyword evidence="3" id="KW-1185">Reference proteome</keyword>
<evidence type="ECO:0000256" key="1">
    <source>
        <dbReference type="SAM" id="MobiDB-lite"/>
    </source>
</evidence>
<organism evidence="2 3">
    <name type="scientific">Phialophora macrospora</name>
    <dbReference type="NCBI Taxonomy" id="1851006"/>
    <lineage>
        <taxon>Eukaryota</taxon>
        <taxon>Fungi</taxon>
        <taxon>Dikarya</taxon>
        <taxon>Ascomycota</taxon>
        <taxon>Pezizomycotina</taxon>
        <taxon>Eurotiomycetes</taxon>
        <taxon>Chaetothyriomycetidae</taxon>
        <taxon>Chaetothyriales</taxon>
        <taxon>Herpotrichiellaceae</taxon>
        <taxon>Phialophora</taxon>
    </lineage>
</organism>
<dbReference type="AlphaFoldDB" id="A0A0D2GF20"/>
<protein>
    <submittedName>
        <fullName evidence="2">Uncharacterized protein</fullName>
    </submittedName>
</protein>
<feature type="region of interest" description="Disordered" evidence="1">
    <location>
        <begin position="500"/>
        <end position="529"/>
    </location>
</feature>
<dbReference type="Proteomes" id="UP000054266">
    <property type="component" value="Unassembled WGS sequence"/>
</dbReference>
<gene>
    <name evidence="2" type="ORF">PV04_03025</name>
</gene>
<feature type="region of interest" description="Disordered" evidence="1">
    <location>
        <begin position="691"/>
        <end position="719"/>
    </location>
</feature>
<accession>A0A0D2GF20</accession>
<evidence type="ECO:0000313" key="3">
    <source>
        <dbReference type="Proteomes" id="UP000054266"/>
    </source>
</evidence>
<sequence length="719" mass="79937">MRRKIGLDIGGLPPPGKQDDLKVRQTPRAHNADNLEPSGLTDDLDWKRVSAWCQSFLRLPDSELNSLWYERLASAVDSQYGKADTIISLYQRAIEKENPSWLCYSCLAKAHFVQGWAQQAIAQPEAKDVVELRLLLAQYTYKSGDVQTAAEHYLVACKSEDPTQAKEGELGHLKARLGFTDPDGTRQLLKSTLATKDGEGGMASTLKMLARDVDHDALVSKTFNSTKGHPDLLRNIVRAVEVATAAPAPIEDPTAEPTDDDRFAEDQARGVLLYDRGVAAYTYNITSDGTDTVRKALRLWEDSRNLLSSVGGRNAFITRQDAGTALAKHYFQVMLDGKQLAQVGELASLTKDDYNDRSDSVGFLGVLYALYGKKEQAREALVPRIKRALQILSDDIPENDALGFSAIFKTLGHYQDFENAAIALSLMGQPDLVSEALCFEAKDITGDVVEGRDQVLEVVTRLAKETIQVAKRRFPDASQQIQRIEAARAHVESLVAAANMKTEPEASSSSSHTEAKESESQEGEQTVSDPGTAFAYRLLQSRLRDLRVDTDTFQLHWTCDGRDADGKRCENKADFDHEFYHCTYCSNRDFCHDCLARLRAPDSDIRACSAKHRWLRIPRQGEDMYVGTKAKSVPVPTKVQAVAGDERILEISYDGHKEIAVEAWKETLAREWDISLEEIKKEMSRQATYARRSRAGCPGRERGTSGTELRGGVTVSERL</sequence>
<proteinExistence type="predicted"/>
<evidence type="ECO:0000313" key="2">
    <source>
        <dbReference type="EMBL" id="KIW70784.1"/>
    </source>
</evidence>